<accession>A0A645A8U2</accession>
<organism evidence="1">
    <name type="scientific">bioreactor metagenome</name>
    <dbReference type="NCBI Taxonomy" id="1076179"/>
    <lineage>
        <taxon>unclassified sequences</taxon>
        <taxon>metagenomes</taxon>
        <taxon>ecological metagenomes</taxon>
    </lineage>
</organism>
<dbReference type="PROSITE" id="PS51257">
    <property type="entry name" value="PROKAR_LIPOPROTEIN"/>
    <property type="match status" value="1"/>
</dbReference>
<proteinExistence type="predicted"/>
<reference evidence="1" key="1">
    <citation type="submission" date="2019-08" db="EMBL/GenBank/DDBJ databases">
        <authorList>
            <person name="Kucharzyk K."/>
            <person name="Murdoch R.W."/>
            <person name="Higgins S."/>
            <person name="Loffler F."/>
        </authorList>
    </citation>
    <scope>NUCLEOTIDE SEQUENCE</scope>
</reference>
<evidence type="ECO:0000313" key="1">
    <source>
        <dbReference type="EMBL" id="MPM49599.1"/>
    </source>
</evidence>
<sequence>MIAADRNAVAKDSSMKRIRILFTIALIAFTLIGCATTNIPVAEELPPAPPAPVEELSVPSPLADIKMPQRYLKAPPVKRYGPVVGVINSTGYTLTTFDLFSDAMYLKQDAQVNLLGEDLEDGKQALITLSQYPELETALSEQDGSLFSFNAIDGDGDFYYGTWDPERESWNIEIIFDSIQERSYANLVPSFGDSIVVINHTGYPLEALYLESKHFLQLDGSETNLLYGEVLDSTRQLRIPTKELTALSEHLTFDAYATLYLTAIDRDGDRYQVLWHPTTDLWAIELTSADLNFPQEGRFFITVANETERTLWYLHAATTEAYEDGYLGEDLMGLNILDSGEELEVALSDVDAIADALGGASDEVIHLVALTSDGVRYHRTFVPYAESRYVVFEERDRDGEQEKGPKLTLYNETPSDLWFLYLASDEMIKQKELGRDLLGDEILDVGDVFSFSLSLSHSEEDLNLYAYDADDQVYHKRWNRFSDGLELTFTAEDLAEDPVL</sequence>
<comment type="caution">
    <text evidence="1">The sequence shown here is derived from an EMBL/GenBank/DDBJ whole genome shotgun (WGS) entry which is preliminary data.</text>
</comment>
<dbReference type="AlphaFoldDB" id="A0A645A8U2"/>
<gene>
    <name evidence="1" type="ORF">SDC9_96329</name>
</gene>
<dbReference type="EMBL" id="VSSQ01012594">
    <property type="protein sequence ID" value="MPM49599.1"/>
    <property type="molecule type" value="Genomic_DNA"/>
</dbReference>
<name>A0A645A8U2_9ZZZZ</name>
<protein>
    <submittedName>
        <fullName evidence="1">Uncharacterized protein</fullName>
    </submittedName>
</protein>